<dbReference type="EMBL" id="NRST01000001">
    <property type="protein sequence ID" value="PAW55387.1"/>
    <property type="molecule type" value="Genomic_DNA"/>
</dbReference>
<feature type="compositionally biased region" description="Pro residues" evidence="1">
    <location>
        <begin position="1"/>
        <end position="11"/>
    </location>
</feature>
<dbReference type="Pfam" id="PF19619">
    <property type="entry name" value="DUF6124"/>
    <property type="match status" value="1"/>
</dbReference>
<evidence type="ECO:0000313" key="2">
    <source>
        <dbReference type="EMBL" id="PAW55387.1"/>
    </source>
</evidence>
<evidence type="ECO:0000256" key="1">
    <source>
        <dbReference type="SAM" id="MobiDB-lite"/>
    </source>
</evidence>
<proteinExistence type="predicted"/>
<organism evidence="2 3">
    <name type="scientific">Pseudomonas moraviensis</name>
    <dbReference type="NCBI Taxonomy" id="321662"/>
    <lineage>
        <taxon>Bacteria</taxon>
        <taxon>Pseudomonadati</taxon>
        <taxon>Pseudomonadota</taxon>
        <taxon>Gammaproteobacteria</taxon>
        <taxon>Pseudomonadales</taxon>
        <taxon>Pseudomonadaceae</taxon>
        <taxon>Pseudomonas</taxon>
    </lineage>
</organism>
<protein>
    <recommendedName>
        <fullName evidence="4">DUF3077 domain-containing protein</fullName>
    </recommendedName>
</protein>
<name>A0A2A2PIW5_9PSED</name>
<dbReference type="Proteomes" id="UP000217830">
    <property type="component" value="Unassembled WGS sequence"/>
</dbReference>
<sequence length="124" mass="13711">MIKPTPNPPPAESTSPYESLDSKKLHDAAERALDHYLKPSAAAVRFHKPSSMFQVAPDMDNESLLVHACESLAQASLMTSDIAAYIDIPQRRTILAIQQIIMLAELAVNRVLDNHEISQSPTYN</sequence>
<evidence type="ECO:0008006" key="4">
    <source>
        <dbReference type="Google" id="ProtNLM"/>
    </source>
</evidence>
<comment type="caution">
    <text evidence="2">The sequence shown here is derived from an EMBL/GenBank/DDBJ whole genome shotgun (WGS) entry which is preliminary data.</text>
</comment>
<dbReference type="RefSeq" id="WP_095667453.1">
    <property type="nucleotide sequence ID" value="NZ_NRSS01000004.1"/>
</dbReference>
<dbReference type="AlphaFoldDB" id="A0A2A2PIW5"/>
<evidence type="ECO:0000313" key="3">
    <source>
        <dbReference type="Proteomes" id="UP000217830"/>
    </source>
</evidence>
<accession>A0A2A2PIW5</accession>
<gene>
    <name evidence="2" type="ORF">CKQ80_08740</name>
</gene>
<reference evidence="2 3" key="1">
    <citation type="submission" date="2017-08" db="EMBL/GenBank/DDBJ databases">
        <title>Draft Genome Sequence of Pseudomonas moraviensis TYU6, isolated from Taxus cuspidata by using PacBio Single-Molecule Real-Time Technology.</title>
        <authorList>
            <person name="Baek K.-H."/>
            <person name="Mishra A.K."/>
        </authorList>
    </citation>
    <scope>NUCLEOTIDE SEQUENCE [LARGE SCALE GENOMIC DNA]</scope>
    <source>
        <strain evidence="2 3">TYU6</strain>
    </source>
</reference>
<keyword evidence="3" id="KW-1185">Reference proteome</keyword>
<feature type="region of interest" description="Disordered" evidence="1">
    <location>
        <begin position="1"/>
        <end position="22"/>
    </location>
</feature>